<organism evidence="2 3">
    <name type="scientific">Desulfonispora thiosulfatigenes DSM 11270</name>
    <dbReference type="NCBI Taxonomy" id="656914"/>
    <lineage>
        <taxon>Bacteria</taxon>
        <taxon>Bacillati</taxon>
        <taxon>Bacillota</taxon>
        <taxon>Clostridia</taxon>
        <taxon>Eubacteriales</taxon>
        <taxon>Peptococcaceae</taxon>
        <taxon>Desulfonispora</taxon>
    </lineage>
</organism>
<keyword evidence="3" id="KW-1185">Reference proteome</keyword>
<dbReference type="Pfam" id="PF09936">
    <property type="entry name" value="Methyltrn_RNA_4"/>
    <property type="match status" value="1"/>
</dbReference>
<dbReference type="AlphaFoldDB" id="A0A1W1VKK4"/>
<dbReference type="Proteomes" id="UP000192731">
    <property type="component" value="Unassembled WGS sequence"/>
</dbReference>
<evidence type="ECO:0000313" key="2">
    <source>
        <dbReference type="EMBL" id="SMB93823.1"/>
    </source>
</evidence>
<evidence type="ECO:0000313" key="3">
    <source>
        <dbReference type="Proteomes" id="UP000192731"/>
    </source>
</evidence>
<dbReference type="Gene3D" id="3.40.1280.10">
    <property type="match status" value="1"/>
</dbReference>
<dbReference type="RefSeq" id="WP_084053925.1">
    <property type="nucleotide sequence ID" value="NZ_FWWT01000022.1"/>
</dbReference>
<dbReference type="InterPro" id="IPR019230">
    <property type="entry name" value="RNA_MeTrfase_C_dom"/>
</dbReference>
<proteinExistence type="predicted"/>
<dbReference type="InterPro" id="IPR029026">
    <property type="entry name" value="tRNA_m1G_MTases_N"/>
</dbReference>
<dbReference type="SUPFAM" id="SSF75217">
    <property type="entry name" value="alpha/beta knot"/>
    <property type="match status" value="1"/>
</dbReference>
<dbReference type="CDD" id="cd18085">
    <property type="entry name" value="TM1570-like"/>
    <property type="match status" value="1"/>
</dbReference>
<accession>A0A1W1VKK4</accession>
<dbReference type="EMBL" id="FWWT01000022">
    <property type="protein sequence ID" value="SMB93823.1"/>
    <property type="molecule type" value="Genomic_DNA"/>
</dbReference>
<protein>
    <recommendedName>
        <fullName evidence="1">tRNA (guanine-N(1)-)-methyltransferase C-terminal domain-containing protein</fullName>
    </recommendedName>
</protein>
<dbReference type="InterPro" id="IPR029028">
    <property type="entry name" value="Alpha/beta_knot_MTases"/>
</dbReference>
<evidence type="ECO:0000259" key="1">
    <source>
        <dbReference type="Pfam" id="PF09936"/>
    </source>
</evidence>
<dbReference type="OrthoDB" id="9794931at2"/>
<feature type="domain" description="tRNA (guanine-N(1)-)-methyltransferase C-terminal" evidence="1">
    <location>
        <begin position="4"/>
        <end position="184"/>
    </location>
</feature>
<gene>
    <name evidence="2" type="ORF">SAMN00017405_0099</name>
</gene>
<sequence length="188" mass="21725">MGRLFLGLVHYPVHNKNKEVIVTSITNLDIHDIARTCKTFNFEKYYIIHPLENQQKITKEIIDYWQTGYGGEYNPDRKMALENVTLTESIESAKAEILNKYPGELKVIVTDAKIYHNSINYKDLRNEIESTDINYLILFGTGWGITAEEMEKADFCLTPIYGVGEYNHLSVRSAVAIIIDRLCGEKWW</sequence>
<name>A0A1W1VKK4_DESTI</name>
<dbReference type="STRING" id="656914.SAMN00017405_0099"/>
<reference evidence="2 3" key="1">
    <citation type="submission" date="2017-04" db="EMBL/GenBank/DDBJ databases">
        <authorList>
            <person name="Afonso C.L."/>
            <person name="Miller P.J."/>
            <person name="Scott M.A."/>
            <person name="Spackman E."/>
            <person name="Goraichik I."/>
            <person name="Dimitrov K.M."/>
            <person name="Suarez D.L."/>
            <person name="Swayne D.E."/>
        </authorList>
    </citation>
    <scope>NUCLEOTIDE SEQUENCE [LARGE SCALE GENOMIC DNA]</scope>
    <source>
        <strain evidence="2 3">DSM 11270</strain>
    </source>
</reference>